<reference evidence="2 3" key="1">
    <citation type="submission" date="2024-11" db="EMBL/GenBank/DDBJ databases">
        <title>Adaptive evolution of stress response genes in parasites aligns with host niche diversity.</title>
        <authorList>
            <person name="Hahn C."/>
            <person name="Resl P."/>
        </authorList>
    </citation>
    <scope>NUCLEOTIDE SEQUENCE [LARGE SCALE GENOMIC DNA]</scope>
    <source>
        <strain evidence="2">EGGRZ-B1_66</strain>
        <tissue evidence="2">Body</tissue>
    </source>
</reference>
<keyword evidence="1" id="KW-0472">Membrane</keyword>
<evidence type="ECO:0000313" key="3">
    <source>
        <dbReference type="Proteomes" id="UP001626550"/>
    </source>
</evidence>
<dbReference type="InterPro" id="IPR033579">
    <property type="entry name" value="TMEM128"/>
</dbReference>
<gene>
    <name evidence="2" type="ORF">Ciccas_000261</name>
</gene>
<dbReference type="Proteomes" id="UP001626550">
    <property type="component" value="Unassembled WGS sequence"/>
</dbReference>
<dbReference type="PANTHER" id="PTHR31134">
    <property type="entry name" value="TRANSMEMBRANE PROTEIN 128"/>
    <property type="match status" value="1"/>
</dbReference>
<dbReference type="PANTHER" id="PTHR31134:SF1">
    <property type="entry name" value="TRANSMEMBRANE PROTEIN 128"/>
    <property type="match status" value="1"/>
</dbReference>
<feature type="transmembrane region" description="Helical" evidence="1">
    <location>
        <begin position="76"/>
        <end position="95"/>
    </location>
</feature>
<organism evidence="2 3">
    <name type="scientific">Cichlidogyrus casuarinus</name>
    <dbReference type="NCBI Taxonomy" id="1844966"/>
    <lineage>
        <taxon>Eukaryota</taxon>
        <taxon>Metazoa</taxon>
        <taxon>Spiralia</taxon>
        <taxon>Lophotrochozoa</taxon>
        <taxon>Platyhelminthes</taxon>
        <taxon>Monogenea</taxon>
        <taxon>Monopisthocotylea</taxon>
        <taxon>Dactylogyridea</taxon>
        <taxon>Ancyrocephalidae</taxon>
        <taxon>Cichlidogyrus</taxon>
    </lineage>
</organism>
<keyword evidence="1" id="KW-0812">Transmembrane</keyword>
<comment type="caution">
    <text evidence="2">The sequence shown here is derived from an EMBL/GenBank/DDBJ whole genome shotgun (WGS) entry which is preliminary data.</text>
</comment>
<keyword evidence="1" id="KW-1133">Transmembrane helix</keyword>
<name>A0ABD2QNE4_9PLAT</name>
<dbReference type="EMBL" id="JBJKFK010000013">
    <property type="protein sequence ID" value="KAL3321059.1"/>
    <property type="molecule type" value="Genomic_DNA"/>
</dbReference>
<feature type="transmembrane region" description="Helical" evidence="1">
    <location>
        <begin position="35"/>
        <end position="56"/>
    </location>
</feature>
<dbReference type="Pfam" id="PF20479">
    <property type="entry name" value="TMEM128"/>
    <property type="match status" value="1"/>
</dbReference>
<evidence type="ECO:0000256" key="1">
    <source>
        <dbReference type="SAM" id="Phobius"/>
    </source>
</evidence>
<protein>
    <submittedName>
        <fullName evidence="2">Uncharacterized protein</fullName>
    </submittedName>
</protein>
<feature type="transmembrane region" description="Helical" evidence="1">
    <location>
        <begin position="102"/>
        <end position="121"/>
    </location>
</feature>
<keyword evidence="3" id="KW-1185">Reference proteome</keyword>
<proteinExistence type="predicted"/>
<evidence type="ECO:0000313" key="2">
    <source>
        <dbReference type="EMBL" id="KAL3321059.1"/>
    </source>
</evidence>
<dbReference type="AlphaFoldDB" id="A0ABD2QNE4"/>
<sequence>MTLVTSIAWMVVSVALFMYLDFGLVALYEEKLNHSWLYLSFACGTVVFCIGIFHIFWLTYFKKINPDEWEVHNPALVPIATACAIVSFIAFNVAFWPKYSFLTPLIGFIFTMGFVSLISLFPDDGSSRIPKSLHQD</sequence>
<feature type="transmembrane region" description="Helical" evidence="1">
    <location>
        <begin position="6"/>
        <end position="28"/>
    </location>
</feature>
<accession>A0ABD2QNE4</accession>